<dbReference type="Pfam" id="PF13419">
    <property type="entry name" value="HAD_2"/>
    <property type="match status" value="1"/>
</dbReference>
<sequence>MSAVLFGSLSTLADTSELQRQAFNDAFAEHGLDWSWTREDYRSMLGSSGGARRIADYAANRGADVDAGAVHATKSRIFQGLLRDRPLMPRPGVLATIEHAKRENFHLGLVTTTSKANVSALLDSLSPHISPGTFDVVVDADDVADPKPDPSSYRLALDRLGVTAGSAVAIEDNVGGVRAATAAGLRCIAFPNENTAGSRFDGATEVADELDAARVAELAASDQNLEGDAR</sequence>
<dbReference type="RefSeq" id="WP_085268126.1">
    <property type="nucleotide sequence ID" value="NZ_AP022614.1"/>
</dbReference>
<dbReference type="AlphaFoldDB" id="A0A7I7YU63"/>
<dbReference type="NCBIfam" id="TIGR01509">
    <property type="entry name" value="HAD-SF-IA-v3"/>
    <property type="match status" value="1"/>
</dbReference>
<dbReference type="SUPFAM" id="SSF56784">
    <property type="entry name" value="HAD-like"/>
    <property type="match status" value="1"/>
</dbReference>
<dbReference type="Proteomes" id="UP000467105">
    <property type="component" value="Chromosome"/>
</dbReference>
<dbReference type="GO" id="GO:0016787">
    <property type="term" value="F:hydrolase activity"/>
    <property type="evidence" value="ECO:0007669"/>
    <property type="project" value="InterPro"/>
</dbReference>
<dbReference type="PRINTS" id="PR00413">
    <property type="entry name" value="HADHALOGNASE"/>
</dbReference>
<gene>
    <name evidence="1" type="primary">cbbY</name>
    <name evidence="1" type="ORF">MPRM_20980</name>
</gene>
<dbReference type="EMBL" id="AP022614">
    <property type="protein sequence ID" value="BBZ44817.1"/>
    <property type="molecule type" value="Genomic_DNA"/>
</dbReference>
<keyword evidence="2" id="KW-1185">Reference proteome</keyword>
<dbReference type="InterPro" id="IPR044999">
    <property type="entry name" value="CbbY-like"/>
</dbReference>
<dbReference type="PANTHER" id="PTHR42896">
    <property type="entry name" value="XYLULOSE-1,5-BISPHOSPHATE (XUBP) PHOSPHATASE"/>
    <property type="match status" value="1"/>
</dbReference>
<dbReference type="Gene3D" id="3.40.50.1000">
    <property type="entry name" value="HAD superfamily/HAD-like"/>
    <property type="match status" value="1"/>
</dbReference>
<protein>
    <submittedName>
        <fullName evidence="1">Protein CbbY</fullName>
    </submittedName>
</protein>
<organism evidence="1 2">
    <name type="scientific">Mycobacterium parmense</name>
    <dbReference type="NCBI Taxonomy" id="185642"/>
    <lineage>
        <taxon>Bacteria</taxon>
        <taxon>Bacillati</taxon>
        <taxon>Actinomycetota</taxon>
        <taxon>Actinomycetes</taxon>
        <taxon>Mycobacteriales</taxon>
        <taxon>Mycobacteriaceae</taxon>
        <taxon>Mycobacterium</taxon>
        <taxon>Mycobacterium simiae complex</taxon>
    </lineage>
</organism>
<name>A0A7I7YU63_9MYCO</name>
<reference evidence="1 2" key="1">
    <citation type="journal article" date="2019" name="Emerg. Microbes Infect.">
        <title>Comprehensive subspecies identification of 175 nontuberculous mycobacteria species based on 7547 genomic profiles.</title>
        <authorList>
            <person name="Matsumoto Y."/>
            <person name="Kinjo T."/>
            <person name="Motooka D."/>
            <person name="Nabeya D."/>
            <person name="Jung N."/>
            <person name="Uechi K."/>
            <person name="Horii T."/>
            <person name="Iida T."/>
            <person name="Fujita J."/>
            <person name="Nakamura S."/>
        </authorList>
    </citation>
    <scope>NUCLEOTIDE SEQUENCE [LARGE SCALE GENOMIC DNA]</scope>
    <source>
        <strain evidence="1 2">JCM 14742</strain>
    </source>
</reference>
<dbReference type="InterPro" id="IPR023214">
    <property type="entry name" value="HAD_sf"/>
</dbReference>
<evidence type="ECO:0000313" key="1">
    <source>
        <dbReference type="EMBL" id="BBZ44817.1"/>
    </source>
</evidence>
<dbReference type="OrthoDB" id="9812856at2"/>
<dbReference type="PANTHER" id="PTHR42896:SF2">
    <property type="entry name" value="CBBY-LIKE PROTEIN"/>
    <property type="match status" value="1"/>
</dbReference>
<proteinExistence type="predicted"/>
<dbReference type="InterPro" id="IPR036412">
    <property type="entry name" value="HAD-like_sf"/>
</dbReference>
<dbReference type="Gene3D" id="1.10.150.240">
    <property type="entry name" value="Putative phosphatase, domain 2"/>
    <property type="match status" value="1"/>
</dbReference>
<dbReference type="InterPro" id="IPR041492">
    <property type="entry name" value="HAD_2"/>
</dbReference>
<dbReference type="InterPro" id="IPR006439">
    <property type="entry name" value="HAD-SF_hydro_IA"/>
</dbReference>
<dbReference type="InterPro" id="IPR023198">
    <property type="entry name" value="PGP-like_dom2"/>
</dbReference>
<accession>A0A7I7YU63</accession>
<evidence type="ECO:0000313" key="2">
    <source>
        <dbReference type="Proteomes" id="UP000467105"/>
    </source>
</evidence>